<dbReference type="SUPFAM" id="SSF51182">
    <property type="entry name" value="RmlC-like cupins"/>
    <property type="match status" value="1"/>
</dbReference>
<gene>
    <name evidence="1" type="ORF">GV832_07180</name>
</gene>
<dbReference type="Proteomes" id="UP001193501">
    <property type="component" value="Unassembled WGS sequence"/>
</dbReference>
<evidence type="ECO:0000313" key="1">
    <source>
        <dbReference type="EMBL" id="NBZ87363.1"/>
    </source>
</evidence>
<organism evidence="1 2">
    <name type="scientific">Stagnihabitans tardus</name>
    <dbReference type="NCBI Taxonomy" id="2699202"/>
    <lineage>
        <taxon>Bacteria</taxon>
        <taxon>Pseudomonadati</taxon>
        <taxon>Pseudomonadota</taxon>
        <taxon>Alphaproteobacteria</taxon>
        <taxon>Rhodobacterales</taxon>
        <taxon>Paracoccaceae</taxon>
        <taxon>Stagnihabitans</taxon>
    </lineage>
</organism>
<protein>
    <submittedName>
        <fullName evidence="1">Transcriptional regulator</fullName>
    </submittedName>
</protein>
<sequence>MRDPDLQSFLALAEEALRRCTGPAATLAAEVTARWQVPGALADAPAWLPVCDQMPEAKTPLAQAFAALAPRLSWGRRATATPDQAYYDAHANTVILGPKGLERREDLWVGVTVMAPGTLYPDHDHAPAEVYIPLTAGEWWNSAMDWTDPGLEGFIYNPPGITHAMRAGTGPFLALWFLPL</sequence>
<name>A0AAE5BVL9_9RHOB</name>
<dbReference type="InterPro" id="IPR014710">
    <property type="entry name" value="RmlC-like_jellyroll"/>
</dbReference>
<dbReference type="EMBL" id="JAABNR010000005">
    <property type="protein sequence ID" value="NBZ87363.1"/>
    <property type="molecule type" value="Genomic_DNA"/>
</dbReference>
<dbReference type="InterPro" id="IPR031723">
    <property type="entry name" value="DMSP_lyase"/>
</dbReference>
<reference evidence="1" key="1">
    <citation type="submission" date="2020-01" db="EMBL/GenBank/DDBJ databases">
        <authorList>
            <person name="Chen W.-M."/>
        </authorList>
    </citation>
    <scope>NUCLEOTIDE SEQUENCE</scope>
    <source>
        <strain evidence="1">CYK-10</strain>
    </source>
</reference>
<accession>A0AAE5BVL9</accession>
<evidence type="ECO:0000313" key="2">
    <source>
        <dbReference type="Proteomes" id="UP001193501"/>
    </source>
</evidence>
<dbReference type="InterPro" id="IPR011051">
    <property type="entry name" value="RmlC_Cupin_sf"/>
</dbReference>
<dbReference type="Gene3D" id="2.60.120.10">
    <property type="entry name" value="Jelly Rolls"/>
    <property type="match status" value="1"/>
</dbReference>
<dbReference type="AlphaFoldDB" id="A0AAE5BVL9"/>
<dbReference type="Pfam" id="PF16867">
    <property type="entry name" value="DMSP_lyase"/>
    <property type="match status" value="1"/>
</dbReference>
<comment type="caution">
    <text evidence="1">The sequence shown here is derived from an EMBL/GenBank/DDBJ whole genome shotgun (WGS) entry which is preliminary data.</text>
</comment>
<keyword evidence="2" id="KW-1185">Reference proteome</keyword>
<dbReference type="RefSeq" id="WP_168774167.1">
    <property type="nucleotide sequence ID" value="NZ_JAABNR010000005.1"/>
</dbReference>
<proteinExistence type="predicted"/>
<dbReference type="GO" id="GO:0047869">
    <property type="term" value="F:dimethylpropiothetin dethiomethylase activity"/>
    <property type="evidence" value="ECO:0007669"/>
    <property type="project" value="InterPro"/>
</dbReference>